<dbReference type="EMBL" id="SMTK01000002">
    <property type="protein sequence ID" value="TDK27089.1"/>
    <property type="molecule type" value="Genomic_DNA"/>
</dbReference>
<dbReference type="InterPro" id="IPR025289">
    <property type="entry name" value="DUF4081"/>
</dbReference>
<organism evidence="2 3">
    <name type="scientific">Arthrobacter crusticola</name>
    <dbReference type="NCBI Taxonomy" id="2547960"/>
    <lineage>
        <taxon>Bacteria</taxon>
        <taxon>Bacillati</taxon>
        <taxon>Actinomycetota</taxon>
        <taxon>Actinomycetes</taxon>
        <taxon>Micrococcales</taxon>
        <taxon>Micrococcaceae</taxon>
        <taxon>Arthrobacter</taxon>
    </lineage>
</organism>
<dbReference type="GO" id="GO:0016747">
    <property type="term" value="F:acyltransferase activity, transferring groups other than amino-acyl groups"/>
    <property type="evidence" value="ECO:0007669"/>
    <property type="project" value="InterPro"/>
</dbReference>
<gene>
    <name evidence="2" type="ORF">E2F48_07285</name>
</gene>
<dbReference type="AlphaFoldDB" id="A0A4R5U0K2"/>
<sequence length="297" mass="31630">MLSRVAPWLPLAKAPADPVGPWSFRVLEQQDTAALWTLVNRDPVANVFLAAHLEGTGSAAGSAVGGHIVGMYRNGELECACWAGVNLIPVGVTGETGAEFGEHLGRSGRSFSSIFGPAAGVLGLWSTLQDYSSEPFDLRPVQPLLTLDTDPAVEPAEGIRFTRPDELDVLLPACAAMFEEEVGYSPYIGGTEHYRRRVASLIRRKHSLAAFADDGAVIFKAELGTVSSQAVQVQGVWMNPDYRGRGLSAGYMAAVAVAARALAPTVSLYVNSYNARAIASYRRVGFTEAGTFATVLL</sequence>
<evidence type="ECO:0000259" key="1">
    <source>
        <dbReference type="PROSITE" id="PS51186"/>
    </source>
</evidence>
<keyword evidence="2" id="KW-0808">Transferase</keyword>
<evidence type="ECO:0000313" key="2">
    <source>
        <dbReference type="EMBL" id="TDK27089.1"/>
    </source>
</evidence>
<dbReference type="Pfam" id="PF00583">
    <property type="entry name" value="Acetyltransf_1"/>
    <property type="match status" value="1"/>
</dbReference>
<dbReference type="Proteomes" id="UP000295411">
    <property type="component" value="Unassembled WGS sequence"/>
</dbReference>
<reference evidence="2 3" key="1">
    <citation type="submission" date="2019-03" db="EMBL/GenBank/DDBJ databases">
        <title>Arthrobacter sp. nov., an bacterium isolated from biocrust in Mu Us Desert.</title>
        <authorList>
            <person name="Lixiong L."/>
        </authorList>
    </citation>
    <scope>NUCLEOTIDE SEQUENCE [LARGE SCALE GENOMIC DNA]</scope>
    <source>
        <strain evidence="2 3">SLN-3</strain>
    </source>
</reference>
<dbReference type="Pfam" id="PF13312">
    <property type="entry name" value="DUF4081"/>
    <property type="match status" value="1"/>
</dbReference>
<evidence type="ECO:0000313" key="3">
    <source>
        <dbReference type="Proteomes" id="UP000295411"/>
    </source>
</evidence>
<dbReference type="Gene3D" id="3.40.630.30">
    <property type="match status" value="1"/>
</dbReference>
<dbReference type="PROSITE" id="PS51186">
    <property type="entry name" value="GNAT"/>
    <property type="match status" value="1"/>
</dbReference>
<proteinExistence type="predicted"/>
<name>A0A4R5U0K2_9MICC</name>
<dbReference type="PIRSF" id="PIRSF021603">
    <property type="entry name" value="UCP21603_acetyltransf"/>
    <property type="match status" value="1"/>
</dbReference>
<protein>
    <submittedName>
        <fullName evidence="2">GNAT family N-acetyltransferase</fullName>
    </submittedName>
</protein>
<dbReference type="SUPFAM" id="SSF55729">
    <property type="entry name" value="Acyl-CoA N-acyltransferases (Nat)"/>
    <property type="match status" value="1"/>
</dbReference>
<feature type="domain" description="N-acetyltransferase" evidence="1">
    <location>
        <begin position="159"/>
        <end position="297"/>
    </location>
</feature>
<accession>A0A4R5U0K2</accession>
<dbReference type="InterPro" id="IPR016181">
    <property type="entry name" value="Acyl_CoA_acyltransferase"/>
</dbReference>
<dbReference type="OrthoDB" id="5241264at2"/>
<dbReference type="InterPro" id="IPR000182">
    <property type="entry name" value="GNAT_dom"/>
</dbReference>
<dbReference type="InterPro" id="IPR016794">
    <property type="entry name" value="UCP21603_acetyltransf"/>
</dbReference>
<keyword evidence="3" id="KW-1185">Reference proteome</keyword>
<comment type="caution">
    <text evidence="2">The sequence shown here is derived from an EMBL/GenBank/DDBJ whole genome shotgun (WGS) entry which is preliminary data.</text>
</comment>